<keyword evidence="3" id="KW-1185">Reference proteome</keyword>
<evidence type="ECO:0000256" key="1">
    <source>
        <dbReference type="SAM" id="Phobius"/>
    </source>
</evidence>
<dbReference type="OrthoDB" id="5297180at2"/>
<reference evidence="2 3" key="1">
    <citation type="submission" date="2016-04" db="EMBL/GenBank/DDBJ databases">
        <title>Acidithiobacillus ferrooxidans genome sequencing and assembly.</title>
        <authorList>
            <person name="Zhou Z."/>
        </authorList>
    </citation>
    <scope>NUCLEOTIDE SEQUENCE [LARGE SCALE GENOMIC DNA]</scope>
    <source>
        <strain evidence="2 3">BY0502</strain>
    </source>
</reference>
<sequence length="66" mass="7624">MHPKEDFRSEATPEFLAFLEEEIHQEPRPMTRAPIRGGIQIAFWGLRIYIVIMLIMVAIGFAHGML</sequence>
<dbReference type="EMBL" id="LVXZ01000087">
    <property type="protein sequence ID" value="OAP91381.1"/>
    <property type="molecule type" value="Genomic_DNA"/>
</dbReference>
<gene>
    <name evidence="2" type="ORF">A4H96_07400</name>
</gene>
<dbReference type="Proteomes" id="UP000078302">
    <property type="component" value="Unassembled WGS sequence"/>
</dbReference>
<evidence type="ECO:0000313" key="2">
    <source>
        <dbReference type="EMBL" id="OAP91381.1"/>
    </source>
</evidence>
<keyword evidence="1" id="KW-0472">Membrane</keyword>
<dbReference type="AlphaFoldDB" id="A0A179BJU5"/>
<keyword evidence="1" id="KW-0812">Transmembrane</keyword>
<dbReference type="RefSeq" id="WP_064219000.1">
    <property type="nucleotide sequence ID" value="NZ_LVXZ01000087.1"/>
</dbReference>
<evidence type="ECO:0000313" key="3">
    <source>
        <dbReference type="Proteomes" id="UP000078302"/>
    </source>
</evidence>
<protein>
    <submittedName>
        <fullName evidence="2">Uncharacterized protein</fullName>
    </submittedName>
</protein>
<keyword evidence="1" id="KW-1133">Transmembrane helix</keyword>
<proteinExistence type="predicted"/>
<name>A0A179BJU5_ACIFR</name>
<organism evidence="2 3">
    <name type="scientific">Acidithiobacillus ferrooxidans</name>
    <name type="common">Thiobacillus ferrooxidans</name>
    <dbReference type="NCBI Taxonomy" id="920"/>
    <lineage>
        <taxon>Bacteria</taxon>
        <taxon>Pseudomonadati</taxon>
        <taxon>Pseudomonadota</taxon>
        <taxon>Acidithiobacillia</taxon>
        <taxon>Acidithiobacillales</taxon>
        <taxon>Acidithiobacillaceae</taxon>
        <taxon>Acidithiobacillus</taxon>
    </lineage>
</organism>
<comment type="caution">
    <text evidence="2">The sequence shown here is derived from an EMBL/GenBank/DDBJ whole genome shotgun (WGS) entry which is preliminary data.</text>
</comment>
<accession>A0A179BJU5</accession>
<feature type="transmembrane region" description="Helical" evidence="1">
    <location>
        <begin position="41"/>
        <end position="62"/>
    </location>
</feature>